<dbReference type="PANTHER" id="PTHR43483">
    <property type="entry name" value="MEMBRANE TRANSPORTER PROTEIN HI_0806-RELATED"/>
    <property type="match status" value="1"/>
</dbReference>
<comment type="subcellular location">
    <subcellularLocation>
        <location evidence="6">Cell membrane</location>
        <topology evidence="6">Multi-pass membrane protein</topology>
    </subcellularLocation>
    <subcellularLocation>
        <location evidence="1">Membrane</location>
        <topology evidence="1">Multi-pass membrane protein</topology>
    </subcellularLocation>
</comment>
<comment type="caution">
    <text evidence="7">The sequence shown here is derived from an EMBL/GenBank/DDBJ whole genome shotgun (WGS) entry which is preliminary data.</text>
</comment>
<evidence type="ECO:0000256" key="4">
    <source>
        <dbReference type="ARBA" id="ARBA00022989"/>
    </source>
</evidence>
<feature type="transmembrane region" description="Helical" evidence="6">
    <location>
        <begin position="215"/>
        <end position="236"/>
    </location>
</feature>
<accession>A0A4R2FKA4</accession>
<dbReference type="Pfam" id="PF01925">
    <property type="entry name" value="TauE"/>
    <property type="match status" value="1"/>
</dbReference>
<gene>
    <name evidence="7" type="ORF">EDC91_10452</name>
</gene>
<feature type="transmembrane region" description="Helical" evidence="6">
    <location>
        <begin position="113"/>
        <end position="130"/>
    </location>
</feature>
<dbReference type="Proteomes" id="UP000294832">
    <property type="component" value="Unassembled WGS sequence"/>
</dbReference>
<comment type="similarity">
    <text evidence="2 6">Belongs to the 4-toluene sulfonate uptake permease (TSUP) (TC 2.A.102) family.</text>
</comment>
<dbReference type="RefSeq" id="WP_133038033.1">
    <property type="nucleotide sequence ID" value="NZ_BMXW01000008.1"/>
</dbReference>
<keyword evidence="6" id="KW-1003">Cell membrane</keyword>
<feature type="transmembrane region" description="Helical" evidence="6">
    <location>
        <begin position="248"/>
        <end position="266"/>
    </location>
</feature>
<dbReference type="InterPro" id="IPR002781">
    <property type="entry name" value="TM_pro_TauE-like"/>
</dbReference>
<evidence type="ECO:0000256" key="2">
    <source>
        <dbReference type="ARBA" id="ARBA00009142"/>
    </source>
</evidence>
<dbReference type="OrthoDB" id="457670at2"/>
<evidence type="ECO:0000256" key="5">
    <source>
        <dbReference type="ARBA" id="ARBA00023136"/>
    </source>
</evidence>
<dbReference type="EMBL" id="SLWF01000004">
    <property type="protein sequence ID" value="TCN87920.1"/>
    <property type="molecule type" value="Genomic_DNA"/>
</dbReference>
<keyword evidence="3 6" id="KW-0812">Transmembrane</keyword>
<feature type="transmembrane region" description="Helical" evidence="6">
    <location>
        <begin position="89"/>
        <end position="107"/>
    </location>
</feature>
<keyword evidence="8" id="KW-1185">Reference proteome</keyword>
<dbReference type="AlphaFoldDB" id="A0A4R2FKA4"/>
<organism evidence="7 8">
    <name type="scientific">Shewanella fodinae</name>
    <dbReference type="NCBI Taxonomy" id="552357"/>
    <lineage>
        <taxon>Bacteria</taxon>
        <taxon>Pseudomonadati</taxon>
        <taxon>Pseudomonadota</taxon>
        <taxon>Gammaproteobacteria</taxon>
        <taxon>Alteromonadales</taxon>
        <taxon>Shewanellaceae</taxon>
        <taxon>Shewanella</taxon>
    </lineage>
</organism>
<feature type="transmembrane region" description="Helical" evidence="6">
    <location>
        <begin position="181"/>
        <end position="203"/>
    </location>
</feature>
<dbReference type="GO" id="GO:0005886">
    <property type="term" value="C:plasma membrane"/>
    <property type="evidence" value="ECO:0007669"/>
    <property type="project" value="UniProtKB-SubCell"/>
</dbReference>
<evidence type="ECO:0000313" key="7">
    <source>
        <dbReference type="EMBL" id="TCN87920.1"/>
    </source>
</evidence>
<evidence type="ECO:0000313" key="8">
    <source>
        <dbReference type="Proteomes" id="UP000294832"/>
    </source>
</evidence>
<protein>
    <recommendedName>
        <fullName evidence="6">Probable membrane transporter protein</fullName>
    </recommendedName>
</protein>
<name>A0A4R2FKA4_9GAMM</name>
<evidence type="ECO:0000256" key="3">
    <source>
        <dbReference type="ARBA" id="ARBA00022692"/>
    </source>
</evidence>
<evidence type="ECO:0000256" key="1">
    <source>
        <dbReference type="ARBA" id="ARBA00004141"/>
    </source>
</evidence>
<feature type="transmembrane region" description="Helical" evidence="6">
    <location>
        <begin position="50"/>
        <end position="69"/>
    </location>
</feature>
<feature type="transmembrane region" description="Helical" evidence="6">
    <location>
        <begin position="142"/>
        <end position="161"/>
    </location>
</feature>
<proteinExistence type="inferred from homology"/>
<keyword evidence="5 6" id="KW-0472">Membrane</keyword>
<dbReference type="PANTHER" id="PTHR43483:SF3">
    <property type="entry name" value="MEMBRANE TRANSPORTER PROTEIN HI_0806-RELATED"/>
    <property type="match status" value="1"/>
</dbReference>
<keyword evidence="4 6" id="KW-1133">Transmembrane helix</keyword>
<evidence type="ECO:0000256" key="6">
    <source>
        <dbReference type="RuleBase" id="RU363041"/>
    </source>
</evidence>
<sequence>MESLLLLLGACLLLGIAVGFSAGLLGIGGGLIAVPALIYLLPMVDVPANNLPHVAIATSLAAIILTSFASARAHHQRGNIDWSLFKPMLPGTMLGALGAGFIAEFISGADLKRGFAVFVILMSINMAFPYKPVSTEKKMPPALVLFLVSALIAVVSGLMGIGGGTLTVPFLCWCGLQMRQAVGFSSANGLVIALWGSLGYVIAGWDVQGMPFGSLGYVYIPALVGIVITSMLMAPVGAKAASTWPTPVLKKIFAALLLVVGLKLMLG</sequence>
<reference evidence="7 8" key="1">
    <citation type="submission" date="2019-03" db="EMBL/GenBank/DDBJ databases">
        <title>Freshwater and sediment microbial communities from various areas in North America, analyzing microbe dynamics in response to fracking.</title>
        <authorList>
            <person name="Lamendella R."/>
        </authorList>
    </citation>
    <scope>NUCLEOTIDE SEQUENCE [LARGE SCALE GENOMIC DNA]</scope>
    <source>
        <strain evidence="7 8">74A</strain>
    </source>
</reference>